<reference evidence="10 11" key="1">
    <citation type="submission" date="2018-10" db="EMBL/GenBank/DDBJ databases">
        <title>Sinomicrobium pectinilyticum sp. nov., a pectinase-producing bacterium isolated from alkaline and saline soil, and emended description of the genus Sinomicrobium.</title>
        <authorList>
            <person name="Cheng B."/>
            <person name="Li C."/>
            <person name="Lai Q."/>
            <person name="Du M."/>
            <person name="Shao Z."/>
            <person name="Xu P."/>
            <person name="Yang C."/>
        </authorList>
    </citation>
    <scope>NUCLEOTIDE SEQUENCE [LARGE SCALE GENOMIC DNA]</scope>
    <source>
        <strain evidence="10 11">5DNS001</strain>
    </source>
</reference>
<feature type="active site" description="Proton acceptor" evidence="7">
    <location>
        <position position="60"/>
    </location>
</feature>
<comment type="caution">
    <text evidence="10">The sequence shown here is derived from an EMBL/GenBank/DDBJ whole genome shotgun (WGS) entry which is preliminary data.</text>
</comment>
<evidence type="ECO:0000256" key="4">
    <source>
        <dbReference type="ARBA" id="ARBA00022679"/>
    </source>
</evidence>
<keyword evidence="8" id="KW-0812">Transmembrane</keyword>
<dbReference type="EC" id="2.4.99.12" evidence="2 8"/>
<dbReference type="Gene3D" id="3.40.50.2000">
    <property type="entry name" value="Glycogen Phosphorylase B"/>
    <property type="match status" value="1"/>
</dbReference>
<dbReference type="UniPathway" id="UPA00958"/>
<accession>A0A3N0EM16</accession>
<dbReference type="InterPro" id="IPR038107">
    <property type="entry name" value="Glycos_transf_N_sf"/>
</dbReference>
<dbReference type="Gene3D" id="3.40.50.11720">
    <property type="entry name" value="3-Deoxy-D-manno-octulosonic-acid transferase, N-terminal domain"/>
    <property type="match status" value="1"/>
</dbReference>
<evidence type="ECO:0000256" key="1">
    <source>
        <dbReference type="ARBA" id="ARBA00004713"/>
    </source>
</evidence>
<keyword evidence="8" id="KW-0472">Membrane</keyword>
<dbReference type="InterPro" id="IPR007507">
    <property type="entry name" value="Glycos_transf_N"/>
</dbReference>
<comment type="pathway">
    <text evidence="1 8">Bacterial outer membrane biogenesis; LPS core biosynthesis.</text>
</comment>
<keyword evidence="8" id="KW-1003">Cell membrane</keyword>
<keyword evidence="11" id="KW-1185">Reference proteome</keyword>
<keyword evidence="8" id="KW-0448">Lipopolysaccharide biosynthesis</keyword>
<name>A0A3N0EM16_SINP1</name>
<dbReference type="GO" id="GO:0043842">
    <property type="term" value="F:Kdo transferase activity"/>
    <property type="evidence" value="ECO:0007669"/>
    <property type="project" value="UniProtKB-EC"/>
</dbReference>
<comment type="function">
    <text evidence="8">Involved in lipopolysaccharide (LPS) biosynthesis. Catalyzes the transfer of 3-deoxy-D-manno-octulosonate (Kdo) residue(s) from CMP-Kdo to lipid IV(A), the tetraacyldisaccharide-1,4'-bisphosphate precursor of lipid A.</text>
</comment>
<dbReference type="GO" id="GO:0009244">
    <property type="term" value="P:lipopolysaccharide core region biosynthetic process"/>
    <property type="evidence" value="ECO:0007669"/>
    <property type="project" value="UniProtKB-UniRule"/>
</dbReference>
<feature type="transmembrane region" description="Helical" evidence="8">
    <location>
        <begin position="6"/>
        <end position="24"/>
    </location>
</feature>
<proteinExistence type="inferred from homology"/>
<dbReference type="InterPro" id="IPR039901">
    <property type="entry name" value="Kdotransferase"/>
</dbReference>
<evidence type="ECO:0000259" key="9">
    <source>
        <dbReference type="Pfam" id="PF04413"/>
    </source>
</evidence>
<sequence>MSFIYNILICIAGFLLKIIAIFNNKIRFFVNGRKTVFSDLRKTLGPGDRIIWFHTASLGEFEQGLPVIEKIKTEFPDRKILVTFFSPSGYEIKKGSKAADIITYLPLDTRKNAKKFLDITTPELAVFVKYEFWPNYLSELNKRKINTILISAIFREDQLFFKPYGGFMRRSLQTFRHFFVQDENSGNLLNGIGIDRVTVSGDTRLDRVEEILHRDNTLEFMETFKNGKLCFVAGSTWPEDEELLSEMINNAPEDIKFALAPHNIKPAHNESLLKSIRKKTVLYSEREKHHLQDYDVIIIDTIGILTRIYSYADIAYVGGGMGSTGLHNILEPAVFGIPVIIGKNYSKFKEANELVKLGGVLSVSHKDQLSQVFSQLIEKELHRKETGRINSLYVKKNTGAVIQIVGFLRILL</sequence>
<evidence type="ECO:0000256" key="2">
    <source>
        <dbReference type="ARBA" id="ARBA00012621"/>
    </source>
</evidence>
<keyword evidence="8" id="KW-1133">Transmembrane helix</keyword>
<keyword evidence="4 8" id="KW-0808">Transferase</keyword>
<evidence type="ECO:0000256" key="3">
    <source>
        <dbReference type="ARBA" id="ARBA00019077"/>
    </source>
</evidence>
<comment type="subcellular location">
    <subcellularLocation>
        <location evidence="8">Cell membrane</location>
    </subcellularLocation>
</comment>
<dbReference type="GO" id="GO:0005886">
    <property type="term" value="C:plasma membrane"/>
    <property type="evidence" value="ECO:0007669"/>
    <property type="project" value="UniProtKB-SubCell"/>
</dbReference>
<dbReference type="PANTHER" id="PTHR42755">
    <property type="entry name" value="3-DEOXY-MANNO-OCTULOSONATE CYTIDYLYLTRANSFERASE"/>
    <property type="match status" value="1"/>
</dbReference>
<evidence type="ECO:0000256" key="7">
    <source>
        <dbReference type="PIRSR" id="PIRSR639901-1"/>
    </source>
</evidence>
<evidence type="ECO:0000256" key="5">
    <source>
        <dbReference type="ARBA" id="ARBA00031445"/>
    </source>
</evidence>
<dbReference type="PANTHER" id="PTHR42755:SF1">
    <property type="entry name" value="3-DEOXY-D-MANNO-OCTULOSONIC ACID TRANSFERASE, MITOCHONDRIAL-RELATED"/>
    <property type="match status" value="1"/>
</dbReference>
<evidence type="ECO:0000256" key="8">
    <source>
        <dbReference type="RuleBase" id="RU365103"/>
    </source>
</evidence>
<feature type="domain" description="3-deoxy-D-manno-octulosonic-acid transferase N-terminal" evidence="9">
    <location>
        <begin position="47"/>
        <end position="206"/>
    </location>
</feature>
<organism evidence="10 11">
    <name type="scientific">Sinomicrobium pectinilyticum</name>
    <dbReference type="NCBI Taxonomy" id="1084421"/>
    <lineage>
        <taxon>Bacteria</taxon>
        <taxon>Pseudomonadati</taxon>
        <taxon>Bacteroidota</taxon>
        <taxon>Flavobacteriia</taxon>
        <taxon>Flavobacteriales</taxon>
        <taxon>Flavobacteriaceae</taxon>
        <taxon>Sinomicrobium</taxon>
    </lineage>
</organism>
<protein>
    <recommendedName>
        <fullName evidence="3 8">3-deoxy-D-manno-octulosonic acid transferase</fullName>
        <shortName evidence="8">Kdo transferase</shortName>
        <ecNumber evidence="2 8">2.4.99.12</ecNumber>
    </recommendedName>
    <alternativeName>
        <fullName evidence="5 8">Lipid IV(A) 3-deoxy-D-manno-octulosonic acid transferase</fullName>
    </alternativeName>
</protein>
<comment type="similarity">
    <text evidence="8">Belongs to the glycosyltransferase group 1 family.</text>
</comment>
<comment type="catalytic activity">
    <reaction evidence="6 8">
        <text>lipid IVA (E. coli) + CMP-3-deoxy-beta-D-manno-octulosonate = alpha-Kdo-(2-&gt;6)-lipid IVA (E. coli) + CMP + H(+)</text>
        <dbReference type="Rhea" id="RHEA:28066"/>
        <dbReference type="ChEBI" id="CHEBI:15378"/>
        <dbReference type="ChEBI" id="CHEBI:58603"/>
        <dbReference type="ChEBI" id="CHEBI:60364"/>
        <dbReference type="ChEBI" id="CHEBI:60377"/>
        <dbReference type="ChEBI" id="CHEBI:85987"/>
        <dbReference type="EC" id="2.4.99.12"/>
    </reaction>
</comment>
<dbReference type="Proteomes" id="UP000267469">
    <property type="component" value="Unassembled WGS sequence"/>
</dbReference>
<dbReference type="Pfam" id="PF04413">
    <property type="entry name" value="Glycos_transf_N"/>
    <property type="match status" value="1"/>
</dbReference>
<evidence type="ECO:0000313" key="10">
    <source>
        <dbReference type="EMBL" id="RNL88777.1"/>
    </source>
</evidence>
<evidence type="ECO:0000256" key="6">
    <source>
        <dbReference type="ARBA" id="ARBA00049183"/>
    </source>
</evidence>
<evidence type="ECO:0000313" key="11">
    <source>
        <dbReference type="Proteomes" id="UP000267469"/>
    </source>
</evidence>
<dbReference type="GO" id="GO:0009245">
    <property type="term" value="P:lipid A biosynthetic process"/>
    <property type="evidence" value="ECO:0007669"/>
    <property type="project" value="TreeGrafter"/>
</dbReference>
<dbReference type="AlphaFoldDB" id="A0A3N0EM16"/>
<gene>
    <name evidence="10" type="ORF">ED312_08115</name>
</gene>
<dbReference type="EMBL" id="RJTM01000057">
    <property type="protein sequence ID" value="RNL88777.1"/>
    <property type="molecule type" value="Genomic_DNA"/>
</dbReference>
<dbReference type="OrthoDB" id="9789797at2"/>